<organism evidence="2 3">
    <name type="scientific">Pseudomonas sediminis</name>
    <dbReference type="NCBI Taxonomy" id="1691904"/>
    <lineage>
        <taxon>Bacteria</taxon>
        <taxon>Pseudomonadati</taxon>
        <taxon>Pseudomonadota</taxon>
        <taxon>Gammaproteobacteria</taxon>
        <taxon>Pseudomonadales</taxon>
        <taxon>Pseudomonadaceae</taxon>
        <taxon>Pseudomonas</taxon>
    </lineage>
</organism>
<protein>
    <submittedName>
        <fullName evidence="2">Uncharacterized protein</fullName>
    </submittedName>
</protein>
<proteinExistence type="predicted"/>
<reference evidence="2 3" key="1">
    <citation type="journal article" date="2020" name="Microbiol. Resour. Announc.">
        <title>Complete genome sequences of four natural Pseudomonas isolates that catabolize a wide range of aromatic compounds relevant to lignin valorization.</title>
        <authorList>
            <person name="Hatmaker E.A."/>
            <person name="Presley G."/>
            <person name="Cannon O."/>
            <person name="Guss A.M."/>
            <person name="Elkins J.G."/>
        </authorList>
    </citation>
    <scope>NUCLEOTIDE SEQUENCE [LARGE SCALE GENOMIC DNA]</scope>
    <source>
        <strain evidence="2 3">B10D7D</strain>
    </source>
</reference>
<sequence>MDNLAIYGLIALGALAIMGLGITLKINYKGGVKNTLKNTTIEGPYTGRDNIGMDSKQDKGL</sequence>
<keyword evidence="3" id="KW-1185">Reference proteome</keyword>
<keyword evidence="1" id="KW-0812">Transmembrane</keyword>
<dbReference type="Proteomes" id="UP000515254">
    <property type="component" value="Chromosome"/>
</dbReference>
<keyword evidence="1" id="KW-1133">Transmembrane helix</keyword>
<evidence type="ECO:0000313" key="2">
    <source>
        <dbReference type="EMBL" id="QNH00287.1"/>
    </source>
</evidence>
<dbReference type="EMBL" id="CP060009">
    <property type="protein sequence ID" value="QNH00287.1"/>
    <property type="molecule type" value="Genomic_DNA"/>
</dbReference>
<evidence type="ECO:0000256" key="1">
    <source>
        <dbReference type="SAM" id="Phobius"/>
    </source>
</evidence>
<feature type="transmembrane region" description="Helical" evidence="1">
    <location>
        <begin position="6"/>
        <end position="28"/>
    </location>
</feature>
<keyword evidence="1" id="KW-0472">Membrane</keyword>
<accession>A0ABX6SFE2</accession>
<evidence type="ECO:0000313" key="3">
    <source>
        <dbReference type="Proteomes" id="UP000515254"/>
    </source>
</evidence>
<dbReference type="RefSeq" id="WP_179545573.1">
    <property type="nucleotide sequence ID" value="NZ_CP060009.1"/>
</dbReference>
<name>A0ABX6SFE2_9PSED</name>
<gene>
    <name evidence="2" type="ORF">HNQ25_18605</name>
</gene>